<dbReference type="AlphaFoldDB" id="A0AAD4SX25"/>
<reference evidence="1" key="1">
    <citation type="submission" date="2022-04" db="EMBL/GenBank/DDBJ databases">
        <title>A functionally conserved STORR gene fusion in Papaver species that diverged 16.8 million years ago.</title>
        <authorList>
            <person name="Catania T."/>
        </authorList>
    </citation>
    <scope>NUCLEOTIDE SEQUENCE</scope>
    <source>
        <strain evidence="1">S-188037</strain>
    </source>
</reference>
<comment type="caution">
    <text evidence="1">The sequence shown here is derived from an EMBL/GenBank/DDBJ whole genome shotgun (WGS) entry which is preliminary data.</text>
</comment>
<sequence>MRSWSSQITVVKNGLIPVGIGWCALLKLIDFSENLLIGGMPDSMKCSSLTILWRRTHGFPSQKPLGLMIQTENREIEKQSLF</sequence>
<dbReference type="Proteomes" id="UP001202328">
    <property type="component" value="Unassembled WGS sequence"/>
</dbReference>
<keyword evidence="2" id="KW-1185">Reference proteome</keyword>
<evidence type="ECO:0000313" key="2">
    <source>
        <dbReference type="Proteomes" id="UP001202328"/>
    </source>
</evidence>
<organism evidence="1 2">
    <name type="scientific">Papaver atlanticum</name>
    <dbReference type="NCBI Taxonomy" id="357466"/>
    <lineage>
        <taxon>Eukaryota</taxon>
        <taxon>Viridiplantae</taxon>
        <taxon>Streptophyta</taxon>
        <taxon>Embryophyta</taxon>
        <taxon>Tracheophyta</taxon>
        <taxon>Spermatophyta</taxon>
        <taxon>Magnoliopsida</taxon>
        <taxon>Ranunculales</taxon>
        <taxon>Papaveraceae</taxon>
        <taxon>Papaveroideae</taxon>
        <taxon>Papaver</taxon>
    </lineage>
</organism>
<name>A0AAD4SX25_9MAGN</name>
<accession>A0AAD4SX25</accession>
<dbReference type="EMBL" id="JAJJMB010008202">
    <property type="protein sequence ID" value="KAI3925113.1"/>
    <property type="molecule type" value="Genomic_DNA"/>
</dbReference>
<proteinExistence type="predicted"/>
<gene>
    <name evidence="1" type="ORF">MKW98_009763</name>
</gene>
<protein>
    <submittedName>
        <fullName evidence="1">Uncharacterized protein</fullName>
    </submittedName>
</protein>
<evidence type="ECO:0000313" key="1">
    <source>
        <dbReference type="EMBL" id="KAI3925113.1"/>
    </source>
</evidence>